<feature type="compositionally biased region" description="Basic and acidic residues" evidence="7">
    <location>
        <begin position="1"/>
        <end position="12"/>
    </location>
</feature>
<evidence type="ECO:0000256" key="5">
    <source>
        <dbReference type="ARBA" id="ARBA00023242"/>
    </source>
</evidence>
<keyword evidence="4" id="KW-0862">Zinc</keyword>
<dbReference type="GO" id="GO:0005634">
    <property type="term" value="C:nucleus"/>
    <property type="evidence" value="ECO:0007669"/>
    <property type="project" value="UniProtKB-SubCell"/>
</dbReference>
<dbReference type="InterPro" id="IPR044246">
    <property type="entry name" value="ZFP3-like"/>
</dbReference>
<evidence type="ECO:0000256" key="1">
    <source>
        <dbReference type="ARBA" id="ARBA00004123"/>
    </source>
</evidence>
<dbReference type="AlphaFoldDB" id="A0ABD1H7P7"/>
<evidence type="ECO:0000256" key="6">
    <source>
        <dbReference type="PROSITE-ProRule" id="PRU00042"/>
    </source>
</evidence>
<dbReference type="EMBL" id="JBEAFC010000007">
    <property type="protein sequence ID" value="KAL1551463.1"/>
    <property type="molecule type" value="Genomic_DNA"/>
</dbReference>
<evidence type="ECO:0000256" key="3">
    <source>
        <dbReference type="ARBA" id="ARBA00022771"/>
    </source>
</evidence>
<dbReference type="PANTHER" id="PTHR47287">
    <property type="entry name" value="C2H2 AND C2HC ZINC FINGERS SUPERFAMILY PROTEIN"/>
    <property type="match status" value="1"/>
</dbReference>
<evidence type="ECO:0000256" key="7">
    <source>
        <dbReference type="SAM" id="MobiDB-lite"/>
    </source>
</evidence>
<comment type="caution">
    <text evidence="9">The sequence shown here is derived from an EMBL/GenBank/DDBJ whole genome shotgun (WGS) entry which is preliminary data.</text>
</comment>
<name>A0ABD1H7P7_SALDI</name>
<comment type="subcellular location">
    <subcellularLocation>
        <location evidence="1">Nucleus</location>
    </subcellularLocation>
</comment>
<sequence length="286" mass="31612">MEALDLEPRHLDSSVATAEPSTQTRSYSTEDDEGCTRHETATPRVCLDLKLYEPATPTSKAPASRVLLDLKHANQDEPTSPSLTLELKHASCRESNGVEPLATKTFACKFCGREFSTSQALGGHQNAHKQERESVEHRHRMAAAPTLRHGHSYHPYLAYPVHGNYNRSIGVRTRPMIRKPYSHYHQALARRLAWEKLSRAYLAWPSPSMKVDGSLNLEGNLNPAAIDDRAADNGRQRLRLGVDGSLHLGGNPNSAANGHQWLGLRVGRGGGDQHVDAEELSLELKL</sequence>
<keyword evidence="2" id="KW-0479">Metal-binding</keyword>
<reference evidence="9 10" key="1">
    <citation type="submission" date="2024-06" db="EMBL/GenBank/DDBJ databases">
        <title>A chromosome level genome sequence of Diviner's sage (Salvia divinorum).</title>
        <authorList>
            <person name="Ford S.A."/>
            <person name="Ro D.-K."/>
            <person name="Ness R.W."/>
            <person name="Phillips M.A."/>
        </authorList>
    </citation>
    <scope>NUCLEOTIDE SEQUENCE [LARGE SCALE GENOMIC DNA]</scope>
    <source>
        <strain evidence="9">SAF-2024a</strain>
        <tissue evidence="9">Leaf</tissue>
    </source>
</reference>
<dbReference type="Proteomes" id="UP001567538">
    <property type="component" value="Unassembled WGS sequence"/>
</dbReference>
<dbReference type="PANTHER" id="PTHR47287:SF9">
    <property type="entry name" value="ZINC FINGER PROTEIN 4-LIKE"/>
    <property type="match status" value="1"/>
</dbReference>
<evidence type="ECO:0000256" key="4">
    <source>
        <dbReference type="ARBA" id="ARBA00022833"/>
    </source>
</evidence>
<protein>
    <recommendedName>
        <fullName evidence="8">C2H2-type domain-containing protein</fullName>
    </recommendedName>
</protein>
<feature type="compositionally biased region" description="Polar residues" evidence="7">
    <location>
        <begin position="14"/>
        <end position="27"/>
    </location>
</feature>
<evidence type="ECO:0000256" key="2">
    <source>
        <dbReference type="ARBA" id="ARBA00022723"/>
    </source>
</evidence>
<dbReference type="InterPro" id="IPR013087">
    <property type="entry name" value="Znf_C2H2_type"/>
</dbReference>
<evidence type="ECO:0000313" key="10">
    <source>
        <dbReference type="Proteomes" id="UP001567538"/>
    </source>
</evidence>
<keyword evidence="5" id="KW-0539">Nucleus</keyword>
<dbReference type="InterPro" id="IPR036236">
    <property type="entry name" value="Znf_C2H2_sf"/>
</dbReference>
<dbReference type="SUPFAM" id="SSF57667">
    <property type="entry name" value="beta-beta-alpha zinc fingers"/>
    <property type="match status" value="1"/>
</dbReference>
<evidence type="ECO:0000313" key="9">
    <source>
        <dbReference type="EMBL" id="KAL1551463.1"/>
    </source>
</evidence>
<dbReference type="PROSITE" id="PS50157">
    <property type="entry name" value="ZINC_FINGER_C2H2_2"/>
    <property type="match status" value="1"/>
</dbReference>
<evidence type="ECO:0000259" key="8">
    <source>
        <dbReference type="PROSITE" id="PS50157"/>
    </source>
</evidence>
<dbReference type="GO" id="GO:0008270">
    <property type="term" value="F:zinc ion binding"/>
    <property type="evidence" value="ECO:0007669"/>
    <property type="project" value="UniProtKB-KW"/>
</dbReference>
<dbReference type="Pfam" id="PF13912">
    <property type="entry name" value="zf-C2H2_6"/>
    <property type="match status" value="1"/>
</dbReference>
<dbReference type="Gene3D" id="3.30.160.60">
    <property type="entry name" value="Classic Zinc Finger"/>
    <property type="match status" value="1"/>
</dbReference>
<proteinExistence type="predicted"/>
<keyword evidence="10" id="KW-1185">Reference proteome</keyword>
<feature type="region of interest" description="Disordered" evidence="7">
    <location>
        <begin position="1"/>
        <end position="39"/>
    </location>
</feature>
<dbReference type="PROSITE" id="PS00028">
    <property type="entry name" value="ZINC_FINGER_C2H2_1"/>
    <property type="match status" value="1"/>
</dbReference>
<accession>A0ABD1H7P7</accession>
<feature type="domain" description="C2H2-type" evidence="8">
    <location>
        <begin position="106"/>
        <end position="133"/>
    </location>
</feature>
<gene>
    <name evidence="9" type="ORF">AAHA92_19307</name>
</gene>
<organism evidence="9 10">
    <name type="scientific">Salvia divinorum</name>
    <name type="common">Maria pastora</name>
    <name type="synonym">Diviner's sage</name>
    <dbReference type="NCBI Taxonomy" id="28513"/>
    <lineage>
        <taxon>Eukaryota</taxon>
        <taxon>Viridiplantae</taxon>
        <taxon>Streptophyta</taxon>
        <taxon>Embryophyta</taxon>
        <taxon>Tracheophyta</taxon>
        <taxon>Spermatophyta</taxon>
        <taxon>Magnoliopsida</taxon>
        <taxon>eudicotyledons</taxon>
        <taxon>Gunneridae</taxon>
        <taxon>Pentapetalae</taxon>
        <taxon>asterids</taxon>
        <taxon>lamiids</taxon>
        <taxon>Lamiales</taxon>
        <taxon>Lamiaceae</taxon>
        <taxon>Nepetoideae</taxon>
        <taxon>Mentheae</taxon>
        <taxon>Salviinae</taxon>
        <taxon>Salvia</taxon>
        <taxon>Salvia subgen. Calosphace</taxon>
    </lineage>
</organism>
<keyword evidence="3 6" id="KW-0863">Zinc-finger</keyword>